<accession>A0A482XC46</accession>
<keyword evidence="3" id="KW-1185">Reference proteome</keyword>
<dbReference type="AlphaFoldDB" id="A0A482XC46"/>
<feature type="compositionally biased region" description="Polar residues" evidence="1">
    <location>
        <begin position="43"/>
        <end position="55"/>
    </location>
</feature>
<organism evidence="2 3">
    <name type="scientific">Laodelphax striatellus</name>
    <name type="common">Small brown planthopper</name>
    <name type="synonym">Delphax striatella</name>
    <dbReference type="NCBI Taxonomy" id="195883"/>
    <lineage>
        <taxon>Eukaryota</taxon>
        <taxon>Metazoa</taxon>
        <taxon>Ecdysozoa</taxon>
        <taxon>Arthropoda</taxon>
        <taxon>Hexapoda</taxon>
        <taxon>Insecta</taxon>
        <taxon>Pterygota</taxon>
        <taxon>Neoptera</taxon>
        <taxon>Paraneoptera</taxon>
        <taxon>Hemiptera</taxon>
        <taxon>Auchenorrhyncha</taxon>
        <taxon>Fulgoroidea</taxon>
        <taxon>Delphacidae</taxon>
        <taxon>Criomorphinae</taxon>
        <taxon>Laodelphax</taxon>
    </lineage>
</organism>
<feature type="compositionally biased region" description="Basic residues" evidence="1">
    <location>
        <begin position="59"/>
        <end position="73"/>
    </location>
</feature>
<sequence>MGVRTSEQFNVQADRMYGVVAHQNYGRQERQRAGAHQGGGGPSTATSGNQDTSGQSHHQPSHRHSSHHHKHPLTRRFLNYIRRRLHPEPEVYDKNIGNVWSGLTDWYLSGESHALLTLKETGYIQKWNEKKVFRITFDIW</sequence>
<evidence type="ECO:0000313" key="2">
    <source>
        <dbReference type="EMBL" id="RZF42861.1"/>
    </source>
</evidence>
<dbReference type="EMBL" id="QKKF02013937">
    <property type="protein sequence ID" value="RZF42861.1"/>
    <property type="molecule type" value="Genomic_DNA"/>
</dbReference>
<reference evidence="2 3" key="1">
    <citation type="journal article" date="2017" name="Gigascience">
        <title>Genome sequence of the small brown planthopper, Laodelphax striatellus.</title>
        <authorList>
            <person name="Zhu J."/>
            <person name="Jiang F."/>
            <person name="Wang X."/>
            <person name="Yang P."/>
            <person name="Bao Y."/>
            <person name="Zhao W."/>
            <person name="Wang W."/>
            <person name="Lu H."/>
            <person name="Wang Q."/>
            <person name="Cui N."/>
            <person name="Li J."/>
            <person name="Chen X."/>
            <person name="Luo L."/>
            <person name="Yu J."/>
            <person name="Kang L."/>
            <person name="Cui F."/>
        </authorList>
    </citation>
    <scope>NUCLEOTIDE SEQUENCE [LARGE SCALE GENOMIC DNA]</scope>
    <source>
        <strain evidence="2">Lst14</strain>
    </source>
</reference>
<feature type="region of interest" description="Disordered" evidence="1">
    <location>
        <begin position="28"/>
        <end position="73"/>
    </location>
</feature>
<name>A0A482XC46_LAOST</name>
<protein>
    <submittedName>
        <fullName evidence="2">Uncharacterized protein</fullName>
    </submittedName>
</protein>
<evidence type="ECO:0000256" key="1">
    <source>
        <dbReference type="SAM" id="MobiDB-lite"/>
    </source>
</evidence>
<dbReference type="InParanoid" id="A0A482XC46"/>
<proteinExistence type="predicted"/>
<evidence type="ECO:0000313" key="3">
    <source>
        <dbReference type="Proteomes" id="UP000291343"/>
    </source>
</evidence>
<gene>
    <name evidence="2" type="ORF">LSTR_LSTR003685</name>
</gene>
<dbReference type="Proteomes" id="UP000291343">
    <property type="component" value="Unassembled WGS sequence"/>
</dbReference>
<comment type="caution">
    <text evidence="2">The sequence shown here is derived from an EMBL/GenBank/DDBJ whole genome shotgun (WGS) entry which is preliminary data.</text>
</comment>